<accession>A0ABS5IJT9</accession>
<organism evidence="1 2">
    <name type="scientific">Microbacterium paraoxydans</name>
    <dbReference type="NCBI Taxonomy" id="199592"/>
    <lineage>
        <taxon>Bacteria</taxon>
        <taxon>Bacillati</taxon>
        <taxon>Actinomycetota</taxon>
        <taxon>Actinomycetes</taxon>
        <taxon>Micrococcales</taxon>
        <taxon>Microbacteriaceae</taxon>
        <taxon>Microbacterium</taxon>
    </lineage>
</organism>
<dbReference type="EMBL" id="JAGTUK010000001">
    <property type="protein sequence ID" value="MBS0023219.1"/>
    <property type="molecule type" value="Genomic_DNA"/>
</dbReference>
<dbReference type="RefSeq" id="WP_211541318.1">
    <property type="nucleotide sequence ID" value="NZ_JAGTUK010000001.1"/>
</dbReference>
<protein>
    <submittedName>
        <fullName evidence="1">Uncharacterized protein</fullName>
    </submittedName>
</protein>
<evidence type="ECO:0000313" key="1">
    <source>
        <dbReference type="EMBL" id="MBS0023219.1"/>
    </source>
</evidence>
<name>A0ABS5IJT9_9MICO</name>
<proteinExistence type="predicted"/>
<gene>
    <name evidence="1" type="ORF">KE274_03775</name>
</gene>
<reference evidence="1 2" key="1">
    <citation type="submission" date="2021-04" db="EMBL/GenBank/DDBJ databases">
        <title>Whole genome analysis of root endophytic bacterium Microbacterium paraoxydans ku-mp colonizing RP-bio226 rice variety.</title>
        <authorList>
            <person name="Ulaganathan K."/>
            <person name="Latha B."/>
        </authorList>
    </citation>
    <scope>NUCLEOTIDE SEQUENCE [LARGE SCALE GENOMIC DNA]</scope>
    <source>
        <strain evidence="2">ku-mp</strain>
    </source>
</reference>
<sequence>MTSGALVYVDGGMERESFPWEDTDEVVLRLQTTRFRFPGVLSGLATATFVAVTSESPDFGPEDGEVVVRRGDTSIRRSLSRHHLGGYWAKGVDATQRMLDQLVADAPSRALAARPDALLNLVVRTARR</sequence>
<keyword evidence="2" id="KW-1185">Reference proteome</keyword>
<evidence type="ECO:0000313" key="2">
    <source>
        <dbReference type="Proteomes" id="UP000678243"/>
    </source>
</evidence>
<dbReference type="Proteomes" id="UP000678243">
    <property type="component" value="Unassembled WGS sequence"/>
</dbReference>
<comment type="caution">
    <text evidence="1">The sequence shown here is derived from an EMBL/GenBank/DDBJ whole genome shotgun (WGS) entry which is preliminary data.</text>
</comment>